<comment type="caution">
    <text evidence="1">The sequence shown here is derived from an EMBL/GenBank/DDBJ whole genome shotgun (WGS) entry which is preliminary data.</text>
</comment>
<feature type="non-terminal residue" evidence="1">
    <location>
        <position position="1"/>
    </location>
</feature>
<proteinExistence type="predicted"/>
<dbReference type="EMBL" id="BARW01033166">
    <property type="protein sequence ID" value="GAJ06859.1"/>
    <property type="molecule type" value="Genomic_DNA"/>
</dbReference>
<gene>
    <name evidence="1" type="ORF">S12H4_52300</name>
</gene>
<accession>X1TNL9</accession>
<name>X1TNL9_9ZZZZ</name>
<evidence type="ECO:0000313" key="1">
    <source>
        <dbReference type="EMBL" id="GAJ06859.1"/>
    </source>
</evidence>
<protein>
    <submittedName>
        <fullName evidence="1">Uncharacterized protein</fullName>
    </submittedName>
</protein>
<reference evidence="1" key="1">
    <citation type="journal article" date="2014" name="Front. Microbiol.">
        <title>High frequency of phylogenetically diverse reductive dehalogenase-homologous genes in deep subseafloor sedimentary metagenomes.</title>
        <authorList>
            <person name="Kawai M."/>
            <person name="Futagami T."/>
            <person name="Toyoda A."/>
            <person name="Takaki Y."/>
            <person name="Nishi S."/>
            <person name="Hori S."/>
            <person name="Arai W."/>
            <person name="Tsubouchi T."/>
            <person name="Morono Y."/>
            <person name="Uchiyama I."/>
            <person name="Ito T."/>
            <person name="Fujiyama A."/>
            <person name="Inagaki F."/>
            <person name="Takami H."/>
        </authorList>
    </citation>
    <scope>NUCLEOTIDE SEQUENCE</scope>
    <source>
        <strain evidence="1">Expedition CK06-06</strain>
    </source>
</reference>
<sequence length="49" mass="5627">DKIKNVPDEFIGDLDCEGDEGTILIEVKENEYLIKILSRGIEKSYNIEK</sequence>
<organism evidence="1">
    <name type="scientific">marine sediment metagenome</name>
    <dbReference type="NCBI Taxonomy" id="412755"/>
    <lineage>
        <taxon>unclassified sequences</taxon>
        <taxon>metagenomes</taxon>
        <taxon>ecological metagenomes</taxon>
    </lineage>
</organism>
<dbReference type="AlphaFoldDB" id="X1TNL9"/>